<name>A0ABV4U0Z2_9GAMM</name>
<comment type="caution">
    <text evidence="1">The sequence shown here is derived from an EMBL/GenBank/DDBJ whole genome shotgun (WGS) entry which is preliminary data.</text>
</comment>
<dbReference type="SUPFAM" id="SSF53098">
    <property type="entry name" value="Ribonuclease H-like"/>
    <property type="match status" value="1"/>
</dbReference>
<dbReference type="InterPro" id="IPR012337">
    <property type="entry name" value="RNaseH-like_sf"/>
</dbReference>
<evidence type="ECO:0008006" key="3">
    <source>
        <dbReference type="Google" id="ProtNLM"/>
    </source>
</evidence>
<gene>
    <name evidence="1" type="ORF">ACERLL_16505</name>
</gene>
<dbReference type="InterPro" id="IPR036397">
    <property type="entry name" value="RNaseH_sf"/>
</dbReference>
<dbReference type="RefSeq" id="WP_373657200.1">
    <property type="nucleotide sequence ID" value="NZ_JBGUAW010000013.1"/>
</dbReference>
<sequence>MDEFYSYPIEVAWGDVTTGIIRSYLIDPTGMEDWTDWDPAAQGVHGLSRAHLAEHGLPPRQVAEEVVRQLTGKTVMATSGADKDWVHRLIQDTLGEFPDPGIAWKDAKWHLVGLARGDATAYQVAMDLAWERLNAQDIYAHRAANDVRQLMEVRRILLGG</sequence>
<accession>A0ABV4U0Z2</accession>
<dbReference type="Gene3D" id="3.30.420.10">
    <property type="entry name" value="Ribonuclease H-like superfamily/Ribonuclease H"/>
    <property type="match status" value="1"/>
</dbReference>
<proteinExistence type="predicted"/>
<organism evidence="1 2">
    <name type="scientific">Thiohalorhabdus methylotrophus</name>
    <dbReference type="NCBI Taxonomy" id="3242694"/>
    <lineage>
        <taxon>Bacteria</taxon>
        <taxon>Pseudomonadati</taxon>
        <taxon>Pseudomonadota</taxon>
        <taxon>Gammaproteobacteria</taxon>
        <taxon>Thiohalorhabdales</taxon>
        <taxon>Thiohalorhabdaceae</taxon>
        <taxon>Thiohalorhabdus</taxon>
    </lineage>
</organism>
<evidence type="ECO:0000313" key="1">
    <source>
        <dbReference type="EMBL" id="MFA9462413.1"/>
    </source>
</evidence>
<reference evidence="1 2" key="1">
    <citation type="submission" date="2024-08" db="EMBL/GenBank/DDBJ databases">
        <title>Whole-genome sequencing of halo(alkali)philic microorganisms from hypersaline lakes.</title>
        <authorList>
            <person name="Sorokin D.Y."/>
            <person name="Merkel A.Y."/>
            <person name="Messina E."/>
            <person name="Yakimov M."/>
        </authorList>
    </citation>
    <scope>NUCLEOTIDE SEQUENCE [LARGE SCALE GENOMIC DNA]</scope>
    <source>
        <strain evidence="1 2">Cl-TMA</strain>
    </source>
</reference>
<evidence type="ECO:0000313" key="2">
    <source>
        <dbReference type="Proteomes" id="UP001575181"/>
    </source>
</evidence>
<keyword evidence="2" id="KW-1185">Reference proteome</keyword>
<dbReference type="Proteomes" id="UP001575181">
    <property type="component" value="Unassembled WGS sequence"/>
</dbReference>
<protein>
    <recommendedName>
        <fullName evidence="3">Exonuclease</fullName>
    </recommendedName>
</protein>
<dbReference type="EMBL" id="JBGUAW010000013">
    <property type="protein sequence ID" value="MFA9462413.1"/>
    <property type="molecule type" value="Genomic_DNA"/>
</dbReference>